<reference evidence="3 4" key="1">
    <citation type="submission" date="2023-07" db="EMBL/GenBank/DDBJ databases">
        <title>Sorghum-associated microbial communities from plants grown in Nebraska, USA.</title>
        <authorList>
            <person name="Schachtman D."/>
        </authorList>
    </citation>
    <scope>NUCLEOTIDE SEQUENCE [LARGE SCALE GENOMIC DNA]</scope>
    <source>
        <strain evidence="3 4">BE314</strain>
    </source>
</reference>
<feature type="transmembrane region" description="Helical" evidence="2">
    <location>
        <begin position="6"/>
        <end position="26"/>
    </location>
</feature>
<dbReference type="RefSeq" id="WP_310263724.1">
    <property type="nucleotide sequence ID" value="NZ_JAVDXU010000001.1"/>
</dbReference>
<comment type="caution">
    <text evidence="3">The sequence shown here is derived from an EMBL/GenBank/DDBJ whole genome shotgun (WGS) entry which is preliminary data.</text>
</comment>
<proteinExistence type="predicted"/>
<name>A0ABU1YK49_ROSSA</name>
<feature type="compositionally biased region" description="Low complexity" evidence="1">
    <location>
        <begin position="583"/>
        <end position="594"/>
    </location>
</feature>
<protein>
    <recommendedName>
        <fullName evidence="5">Peptidoglycan binding-like domain-containing protein</fullName>
    </recommendedName>
</protein>
<evidence type="ECO:0000256" key="2">
    <source>
        <dbReference type="SAM" id="Phobius"/>
    </source>
</evidence>
<keyword evidence="2" id="KW-0472">Membrane</keyword>
<evidence type="ECO:0000313" key="3">
    <source>
        <dbReference type="EMBL" id="MDR7269235.1"/>
    </source>
</evidence>
<organism evidence="3 4">
    <name type="scientific">Roseateles saccharophilus</name>
    <name type="common">Pseudomonas saccharophila</name>
    <dbReference type="NCBI Taxonomy" id="304"/>
    <lineage>
        <taxon>Bacteria</taxon>
        <taxon>Pseudomonadati</taxon>
        <taxon>Pseudomonadota</taxon>
        <taxon>Betaproteobacteria</taxon>
        <taxon>Burkholderiales</taxon>
        <taxon>Sphaerotilaceae</taxon>
        <taxon>Roseateles</taxon>
    </lineage>
</organism>
<dbReference type="Proteomes" id="UP001180453">
    <property type="component" value="Unassembled WGS sequence"/>
</dbReference>
<keyword evidence="2" id="KW-0812">Transmembrane</keyword>
<evidence type="ECO:0000256" key="1">
    <source>
        <dbReference type="SAM" id="MobiDB-lite"/>
    </source>
</evidence>
<evidence type="ECO:0000313" key="4">
    <source>
        <dbReference type="Proteomes" id="UP001180453"/>
    </source>
</evidence>
<accession>A0ABU1YK49</accession>
<dbReference type="EMBL" id="JAVDXU010000001">
    <property type="protein sequence ID" value="MDR7269235.1"/>
    <property type="molecule type" value="Genomic_DNA"/>
</dbReference>
<gene>
    <name evidence="3" type="ORF">J2X20_001864</name>
</gene>
<evidence type="ECO:0008006" key="5">
    <source>
        <dbReference type="Google" id="ProtNLM"/>
    </source>
</evidence>
<sequence length="941" mass="100698">MDNVILDVVLGLLLIYLVLALLASKVQEMWFGQMRSGRTRNLHKMLQEAVGHDGSLKDKILANPSIFALSEGNKKVATPGFWSAQGPSAIPPDLFARALLVALYDDPQHSHPSKIYTPEAFVRNKAPAVAAGAGEPGSVWSTLRALLPGYEADWSGFEAAIADWFKAVGERADGWYQRYAQNRSLWVALALAVVLNVDTFVLSDRLANDPELRRSLSTLAQNVNALFQQEQAAQRGEAAPATPPAALAPDLRAGKALDQAATLITSAYGDVAKFDTNFALMGDRKSTNAVVGECAKASTTPKEILNPDRQPSSNVFLSNPINWLYLIPTLQSEIQILRRPVRIQGDAAQDPTRDKISLVSIHDCIARMSGLVDLVAKRQAAGSSARENLNGAVTQLKLAVDALREWLADTSVPLSFKRLFQTDPEAFIRCSQDPTVSRDSLRQCVLAAQTGRVNLPFGWGDANRRLSLCHVEVESAPPVVVVAAGASAASTPALNTPAQRGMSDSLCGEHWRFDGNPALRLPRMQLAGPDAWRWLLLVLGLACTALFVALGAPFWFDVLGRVVKLRAAGSKAREDALTTPDNAAATAKKAGSGAAEDDADPSFAPERNVLEKILTAADLLALQAVLQVPRTGQLDKATRAAIETVSPKLGLPATDEVTLVLFQQLVGRLPEGLGSLNSPSASMKLGAADVRSPQVSWELMRLTAFPNRIAPPPPKVTDDLRALAVLWRYKREVTAGQALPNLTVATDANTRGKLDEITAADVSLLLSGNAVPAFAREAAPWMDWALGELGQREAQSPAATTRAASNPRILEYFAACGDNVSAEDVAWCAAFVSWVLQRHQVVDLGQAAAPGNAGSKFFGGPGSTFGSAPQPQWRAGDAWPPTAVASGDVVTLAQAARGVVDHVGFYMGSNATHVWVLSGNFSNRVGIDSFPMGQIVEIRRP</sequence>
<keyword evidence="2" id="KW-1133">Transmembrane helix</keyword>
<keyword evidence="4" id="KW-1185">Reference proteome</keyword>
<feature type="transmembrane region" description="Helical" evidence="2">
    <location>
        <begin position="531"/>
        <end position="556"/>
    </location>
</feature>
<feature type="region of interest" description="Disordered" evidence="1">
    <location>
        <begin position="574"/>
        <end position="602"/>
    </location>
</feature>